<sequence length="245" mass="27162">MTNQWILTNPDTDDYVEADAPTAALAVGAVRRKYARYDLTDVRERTVRAVLEVSHGGHRWQSYLPGVVHRDGDWLVLDGATALSLDGVVQPEGLTNYRYLRGIWATNPNVRFDNTVSVLLDAPAPERFDEVIDALSWHGPIDDELHHQVRVELGVEDRTVRVAYRDSDSGGWRIAMCPARVLGVHDAELAAVPGLTPDHDLVVVDQVSGFPAGCATWSRHDDAESDEYARAEHLGCAHDVMFLTD</sequence>
<reference evidence="1" key="1">
    <citation type="journal article" date="2014" name="Int. J. Syst. Evol. Microbiol.">
        <title>Complete genome sequence of Corynebacterium casei LMG S-19264T (=DSM 44701T), isolated from a smear-ripened cheese.</title>
        <authorList>
            <consortium name="US DOE Joint Genome Institute (JGI-PGF)"/>
            <person name="Walter F."/>
            <person name="Albersmeier A."/>
            <person name="Kalinowski J."/>
            <person name="Ruckert C."/>
        </authorList>
    </citation>
    <scope>NUCLEOTIDE SEQUENCE</scope>
    <source>
        <strain evidence="1">CGMCC 4.7278</strain>
    </source>
</reference>
<organism evidence="1 2">
    <name type="scientific">Nocardia camponoti</name>
    <dbReference type="NCBI Taxonomy" id="1616106"/>
    <lineage>
        <taxon>Bacteria</taxon>
        <taxon>Bacillati</taxon>
        <taxon>Actinomycetota</taxon>
        <taxon>Actinomycetes</taxon>
        <taxon>Mycobacteriales</taxon>
        <taxon>Nocardiaceae</taxon>
        <taxon>Nocardia</taxon>
    </lineage>
</organism>
<evidence type="ECO:0000313" key="1">
    <source>
        <dbReference type="EMBL" id="GGK69061.1"/>
    </source>
</evidence>
<dbReference type="RefSeq" id="WP_188831209.1">
    <property type="nucleotide sequence ID" value="NZ_BMMW01000007.1"/>
</dbReference>
<name>A0A917QU85_9NOCA</name>
<proteinExistence type="predicted"/>
<accession>A0A917QU85</accession>
<comment type="caution">
    <text evidence="1">The sequence shown here is derived from an EMBL/GenBank/DDBJ whole genome shotgun (WGS) entry which is preliminary data.</text>
</comment>
<dbReference type="Proteomes" id="UP000612956">
    <property type="component" value="Unassembled WGS sequence"/>
</dbReference>
<dbReference type="EMBL" id="BMMW01000007">
    <property type="protein sequence ID" value="GGK69061.1"/>
    <property type="molecule type" value="Genomic_DNA"/>
</dbReference>
<dbReference type="AlphaFoldDB" id="A0A917QU85"/>
<reference evidence="1" key="2">
    <citation type="submission" date="2020-09" db="EMBL/GenBank/DDBJ databases">
        <authorList>
            <person name="Sun Q."/>
            <person name="Zhou Y."/>
        </authorList>
    </citation>
    <scope>NUCLEOTIDE SEQUENCE</scope>
    <source>
        <strain evidence="1">CGMCC 4.7278</strain>
    </source>
</reference>
<gene>
    <name evidence="1" type="ORF">GCM10011591_46490</name>
</gene>
<protein>
    <submittedName>
        <fullName evidence="1">Uncharacterized protein</fullName>
    </submittedName>
</protein>
<evidence type="ECO:0000313" key="2">
    <source>
        <dbReference type="Proteomes" id="UP000612956"/>
    </source>
</evidence>
<keyword evidence="2" id="KW-1185">Reference proteome</keyword>